<keyword evidence="2" id="KW-0479">Metal-binding</keyword>
<dbReference type="PANTHER" id="PTHR46910:SF3">
    <property type="entry name" value="HALOTOLERANCE PROTEIN 9-RELATED"/>
    <property type="match status" value="1"/>
</dbReference>
<evidence type="ECO:0000313" key="8">
    <source>
        <dbReference type="Proteomes" id="UP000777438"/>
    </source>
</evidence>
<protein>
    <submittedName>
        <fullName evidence="7">Fungal-specific transcription factor domain-containing protein</fullName>
    </submittedName>
</protein>
<feature type="region of interest" description="Disordered" evidence="5">
    <location>
        <begin position="1"/>
        <end position="69"/>
    </location>
</feature>
<feature type="region of interest" description="Disordered" evidence="5">
    <location>
        <begin position="709"/>
        <end position="783"/>
    </location>
</feature>
<dbReference type="CDD" id="cd12148">
    <property type="entry name" value="fungal_TF_MHR"/>
    <property type="match status" value="1"/>
</dbReference>
<dbReference type="OrthoDB" id="5296287at2759"/>
<dbReference type="InterPro" id="IPR007219">
    <property type="entry name" value="XnlR_reg_dom"/>
</dbReference>
<dbReference type="GO" id="GO:0003677">
    <property type="term" value="F:DNA binding"/>
    <property type="evidence" value="ECO:0007669"/>
    <property type="project" value="UniProtKB-KW"/>
</dbReference>
<gene>
    <name evidence="7" type="ORF">B0T10DRAFT_407854</name>
</gene>
<dbReference type="GO" id="GO:0006351">
    <property type="term" value="P:DNA-templated transcription"/>
    <property type="evidence" value="ECO:0007669"/>
    <property type="project" value="InterPro"/>
</dbReference>
<dbReference type="SMART" id="SM00906">
    <property type="entry name" value="Fungal_trans"/>
    <property type="match status" value="1"/>
</dbReference>
<sequence length="905" mass="100187">MTPTNPRDSAEPPNLASIDNDAERQERRPSSAADASAEASGKRSHARNDDAAESPESSKQPVKKMKRGKYISRACTSCQQRKIKVSLIRLSISSAREENPARNVSQETDLASPPREVQNPTINEAAPSVRVAKNPSLFLTRVRISNIDLLSRLAEVERRLNMMPAAAQESIVGKTQTHLHSHSVITDDHSTPGAGYLQDVLESDGQTFAGEISMTPTFQGVDDGADTATGAGAMNAAFSAASPRQHTNAPGDKPRKVRAWFEAVLDQHGVVADEVEWRRYMQIFLDEIHVLYPILHPPTIWEIFSEIWEYSALWSLTSAVEREHKRMSVALVCFCLALGRCSVSARMTDANGVHSAGWTLYSVGITLMQDTVEMSNTASKSLLTLQILVMRVLYLFRLDATQRAARLLALSISNAHIIGLHRQTTLEKMPVFQSQMYCRTWWAIYVLDRRLAIESGRPYLIQDNNIDSALPLELGDEWLSRNQSNPKKTNELQPEIAVELSGSPVTSMPYLIAMVRFSRVVGKAWELLYGVRSSGQTSSAMIEYADTVLSNLLETLPAELSYDPQKVPEVQFRTRRRWQVKQTMLLFTCTTFLRLLMRRPFNSDKSSGCSEDDELESFTICASLAARILGAHESIQDDGLKHCFPFSHYLTSATMVMVGLITKEPGLKRRYRAITLAATRSLNMYCHSIWVSGKMMRYVSRLTSLAQRVLGDTPPNGRSQSSARDLDQEGQLDETQQLTPQSDTMDMAQGPTSRGGCPSLSEFALDAPQSLPGPERRGSTMSRNSDYNVQLAGRQHDKSHANGSSIWGPVTDDQRPQIPDWAMSDFNFESVITDDAAMGSNFSTESLSALPVDAIPGSMRGGTLEIDRDMDAAIFGTVGPNRLFDLDVDMEQAIMNLCNTGSAGF</sequence>
<feature type="region of interest" description="Disordered" evidence="5">
    <location>
        <begin position="96"/>
        <end position="120"/>
    </location>
</feature>
<dbReference type="GO" id="GO:0003700">
    <property type="term" value="F:DNA-binding transcription factor activity"/>
    <property type="evidence" value="ECO:0007669"/>
    <property type="project" value="InterPro"/>
</dbReference>
<evidence type="ECO:0000313" key="7">
    <source>
        <dbReference type="EMBL" id="KAH6886156.1"/>
    </source>
</evidence>
<feature type="compositionally biased region" description="Low complexity" evidence="5">
    <location>
        <begin position="30"/>
        <end position="39"/>
    </location>
</feature>
<evidence type="ECO:0000256" key="4">
    <source>
        <dbReference type="ARBA" id="ARBA00023242"/>
    </source>
</evidence>
<dbReference type="GO" id="GO:0008270">
    <property type="term" value="F:zinc ion binding"/>
    <property type="evidence" value="ECO:0007669"/>
    <property type="project" value="InterPro"/>
</dbReference>
<accession>A0A9P8VZL1</accession>
<dbReference type="AlphaFoldDB" id="A0A9P8VZL1"/>
<organism evidence="7 8">
    <name type="scientific">Thelonectria olida</name>
    <dbReference type="NCBI Taxonomy" id="1576542"/>
    <lineage>
        <taxon>Eukaryota</taxon>
        <taxon>Fungi</taxon>
        <taxon>Dikarya</taxon>
        <taxon>Ascomycota</taxon>
        <taxon>Pezizomycotina</taxon>
        <taxon>Sordariomycetes</taxon>
        <taxon>Hypocreomycetidae</taxon>
        <taxon>Hypocreales</taxon>
        <taxon>Nectriaceae</taxon>
        <taxon>Thelonectria</taxon>
    </lineage>
</organism>
<evidence type="ECO:0000256" key="1">
    <source>
        <dbReference type="ARBA" id="ARBA00004123"/>
    </source>
</evidence>
<proteinExistence type="predicted"/>
<evidence type="ECO:0000256" key="5">
    <source>
        <dbReference type="SAM" id="MobiDB-lite"/>
    </source>
</evidence>
<dbReference type="Proteomes" id="UP000777438">
    <property type="component" value="Unassembled WGS sequence"/>
</dbReference>
<evidence type="ECO:0000256" key="3">
    <source>
        <dbReference type="ARBA" id="ARBA00023125"/>
    </source>
</evidence>
<feature type="compositionally biased region" description="Polar residues" evidence="5">
    <location>
        <begin position="733"/>
        <end position="744"/>
    </location>
</feature>
<keyword evidence="3" id="KW-0238">DNA-binding</keyword>
<dbReference type="PANTHER" id="PTHR46910">
    <property type="entry name" value="TRANSCRIPTION FACTOR PDR1"/>
    <property type="match status" value="1"/>
</dbReference>
<feature type="domain" description="Xylanolytic transcriptional activator regulatory" evidence="6">
    <location>
        <begin position="404"/>
        <end position="477"/>
    </location>
</feature>
<keyword evidence="8" id="KW-1185">Reference proteome</keyword>
<dbReference type="EMBL" id="JAGPYM010000016">
    <property type="protein sequence ID" value="KAH6886156.1"/>
    <property type="molecule type" value="Genomic_DNA"/>
</dbReference>
<reference evidence="7 8" key="1">
    <citation type="journal article" date="2021" name="Nat. Commun.">
        <title>Genetic determinants of endophytism in the Arabidopsis root mycobiome.</title>
        <authorList>
            <person name="Mesny F."/>
            <person name="Miyauchi S."/>
            <person name="Thiergart T."/>
            <person name="Pickel B."/>
            <person name="Atanasova L."/>
            <person name="Karlsson M."/>
            <person name="Huettel B."/>
            <person name="Barry K.W."/>
            <person name="Haridas S."/>
            <person name="Chen C."/>
            <person name="Bauer D."/>
            <person name="Andreopoulos W."/>
            <person name="Pangilinan J."/>
            <person name="LaButti K."/>
            <person name="Riley R."/>
            <person name="Lipzen A."/>
            <person name="Clum A."/>
            <person name="Drula E."/>
            <person name="Henrissat B."/>
            <person name="Kohler A."/>
            <person name="Grigoriev I.V."/>
            <person name="Martin F.M."/>
            <person name="Hacquard S."/>
        </authorList>
    </citation>
    <scope>NUCLEOTIDE SEQUENCE [LARGE SCALE GENOMIC DNA]</scope>
    <source>
        <strain evidence="7 8">MPI-CAGE-CH-0241</strain>
    </source>
</reference>
<dbReference type="InterPro" id="IPR050987">
    <property type="entry name" value="AtrR-like"/>
</dbReference>
<name>A0A9P8VZL1_9HYPO</name>
<dbReference type="GO" id="GO:0005634">
    <property type="term" value="C:nucleus"/>
    <property type="evidence" value="ECO:0007669"/>
    <property type="project" value="UniProtKB-SubCell"/>
</dbReference>
<evidence type="ECO:0000259" key="6">
    <source>
        <dbReference type="SMART" id="SM00906"/>
    </source>
</evidence>
<evidence type="ECO:0000256" key="2">
    <source>
        <dbReference type="ARBA" id="ARBA00022723"/>
    </source>
</evidence>
<comment type="subcellular location">
    <subcellularLocation>
        <location evidence="1">Nucleus</location>
    </subcellularLocation>
</comment>
<comment type="caution">
    <text evidence="7">The sequence shown here is derived from an EMBL/GenBank/DDBJ whole genome shotgun (WGS) entry which is preliminary data.</text>
</comment>
<keyword evidence="4" id="KW-0539">Nucleus</keyword>
<dbReference type="Pfam" id="PF04082">
    <property type="entry name" value="Fungal_trans"/>
    <property type="match status" value="1"/>
</dbReference>